<evidence type="ECO:0000259" key="1">
    <source>
        <dbReference type="PROSITE" id="PS51918"/>
    </source>
</evidence>
<dbReference type="Pfam" id="PF04055">
    <property type="entry name" value="Radical_SAM"/>
    <property type="match status" value="1"/>
</dbReference>
<dbReference type="PROSITE" id="PS51918">
    <property type="entry name" value="RADICAL_SAM"/>
    <property type="match status" value="1"/>
</dbReference>
<evidence type="ECO:0000313" key="5">
    <source>
        <dbReference type="Proteomes" id="UP000260828"/>
    </source>
</evidence>
<protein>
    <submittedName>
        <fullName evidence="3">Coproporphyrinogen dehydrogenase HemZ</fullName>
        <ecNumber evidence="3">1.3.98.3</ecNumber>
    </submittedName>
    <submittedName>
        <fullName evidence="2">Oxygen-independent coproporphyrinogen-III oxidase 2</fullName>
        <ecNumber evidence="2">1.3.99.22</ecNumber>
    </submittedName>
</protein>
<dbReference type="SUPFAM" id="SSF102114">
    <property type="entry name" value="Radical SAM enzymes"/>
    <property type="match status" value="1"/>
</dbReference>
<dbReference type="SFLD" id="SFLDG01082">
    <property type="entry name" value="B12-binding_domain_containing"/>
    <property type="match status" value="1"/>
</dbReference>
<gene>
    <name evidence="2" type="primary">hemZ_1</name>
    <name evidence="3" type="synonym">hemZ</name>
    <name evidence="3" type="ORF">DXC40_00545</name>
    <name evidence="2" type="ORF">ERS852551_00960</name>
</gene>
<dbReference type="OrthoDB" id="9808022at2"/>
<dbReference type="SFLD" id="SFLDF00310">
    <property type="entry name" value="oxygen-independent_coproporphy"/>
    <property type="match status" value="1"/>
</dbReference>
<dbReference type="PANTHER" id="PTHR13932">
    <property type="entry name" value="COPROPORPHYRINIGEN III OXIDASE"/>
    <property type="match status" value="1"/>
</dbReference>
<dbReference type="InterPro" id="IPR023404">
    <property type="entry name" value="rSAM_horseshoe"/>
</dbReference>
<dbReference type="GO" id="GO:0006779">
    <property type="term" value="P:porphyrin-containing compound biosynthetic process"/>
    <property type="evidence" value="ECO:0007669"/>
    <property type="project" value="TreeGrafter"/>
</dbReference>
<dbReference type="EMBL" id="CZBE01000005">
    <property type="protein sequence ID" value="CUP49024.1"/>
    <property type="molecule type" value="Genomic_DNA"/>
</dbReference>
<organism evidence="2 4">
    <name type="scientific">Anaerotruncus colihominis</name>
    <dbReference type="NCBI Taxonomy" id="169435"/>
    <lineage>
        <taxon>Bacteria</taxon>
        <taxon>Bacillati</taxon>
        <taxon>Bacillota</taxon>
        <taxon>Clostridia</taxon>
        <taxon>Eubacteriales</taxon>
        <taxon>Oscillospiraceae</taxon>
        <taxon>Anaerotruncus</taxon>
    </lineage>
</organism>
<dbReference type="EC" id="1.3.99.22" evidence="2"/>
<evidence type="ECO:0000313" key="4">
    <source>
        <dbReference type="Proteomes" id="UP000095765"/>
    </source>
</evidence>
<keyword evidence="2" id="KW-0560">Oxidoreductase</keyword>
<dbReference type="Proteomes" id="UP000260828">
    <property type="component" value="Unassembled WGS sequence"/>
</dbReference>
<dbReference type="InterPro" id="IPR023995">
    <property type="entry name" value="HemZ"/>
</dbReference>
<reference evidence="3 5" key="2">
    <citation type="submission" date="2018-08" db="EMBL/GenBank/DDBJ databases">
        <title>A genome reference for cultivated species of the human gut microbiota.</title>
        <authorList>
            <person name="Zou Y."/>
            <person name="Xue W."/>
            <person name="Luo G."/>
        </authorList>
    </citation>
    <scope>NUCLEOTIDE SEQUENCE [LARGE SCALE GENOMIC DNA]</scope>
    <source>
        <strain evidence="3 5">TF05-12AC</strain>
    </source>
</reference>
<dbReference type="Proteomes" id="UP000095765">
    <property type="component" value="Unassembled WGS sequence"/>
</dbReference>
<dbReference type="Gene3D" id="3.80.30.20">
    <property type="entry name" value="tm_1862 like domain"/>
    <property type="match status" value="1"/>
</dbReference>
<dbReference type="GO" id="GO:0051989">
    <property type="term" value="F:coproporphyrinogen dehydrogenase activity"/>
    <property type="evidence" value="ECO:0007669"/>
    <property type="project" value="UniProtKB-EC"/>
</dbReference>
<dbReference type="SFLD" id="SFLDS00029">
    <property type="entry name" value="Radical_SAM"/>
    <property type="match status" value="1"/>
</dbReference>
<dbReference type="GO" id="GO:0005737">
    <property type="term" value="C:cytoplasm"/>
    <property type="evidence" value="ECO:0007669"/>
    <property type="project" value="TreeGrafter"/>
</dbReference>
<dbReference type="RefSeq" id="WP_055244409.1">
    <property type="nucleotide sequence ID" value="NZ_CABIWA010000007.1"/>
</dbReference>
<proteinExistence type="predicted"/>
<dbReference type="EC" id="1.3.98.3" evidence="3"/>
<dbReference type="InterPro" id="IPR006638">
    <property type="entry name" value="Elp3/MiaA/NifB-like_rSAM"/>
</dbReference>
<evidence type="ECO:0000313" key="2">
    <source>
        <dbReference type="EMBL" id="CUP49024.1"/>
    </source>
</evidence>
<dbReference type="NCBIfam" id="TIGR03994">
    <property type="entry name" value="rSAM_HemZ"/>
    <property type="match status" value="1"/>
</dbReference>
<dbReference type="PANTHER" id="PTHR13932:SF1">
    <property type="entry name" value="OXYGEN-INDEPENDENT COPROPORPHYRINOGEN-III OXIDASE-LIKE PROTEIN HEMZ"/>
    <property type="match status" value="1"/>
</dbReference>
<feature type="domain" description="Radical SAM core" evidence="1">
    <location>
        <begin position="155"/>
        <end position="391"/>
    </location>
</feature>
<dbReference type="AlphaFoldDB" id="A0A174NK61"/>
<accession>A0A174NK61</accession>
<reference evidence="2 4" key="1">
    <citation type="submission" date="2015-09" db="EMBL/GenBank/DDBJ databases">
        <authorList>
            <consortium name="Pathogen Informatics"/>
        </authorList>
    </citation>
    <scope>NUCLEOTIDE SEQUENCE [LARGE SCALE GENOMIC DNA]</scope>
    <source>
        <strain evidence="2 4">2789STDY5834939</strain>
    </source>
</reference>
<dbReference type="InterPro" id="IPR058240">
    <property type="entry name" value="rSAM_sf"/>
</dbReference>
<dbReference type="SFLD" id="SFLDG01065">
    <property type="entry name" value="anaerobic_coproporphyrinogen-I"/>
    <property type="match status" value="1"/>
</dbReference>
<sequence length="484" mass="52850">MTLFIEGHAFGYELSRVAQMFFPGEKVVFQEGAPCGAPALGARLCGGVLTVSYREASGRLHSAPEETAAPGCTPGEMEHMFGVMLYRLLSRATGVCPPWGVLTGVRPVRLFMTELMRGADDGALRRRFMDGSLVSGEKFDLALQTARIEQPLLSRSTPDSFSLYVSVPFCPTRCAYCSFVSQSVERDAALIPAYVDRLCEELEYTGCLAKELGLRLRTVYFGGGTPTTLSAEDLTRVMGTVADRFDLSGLWEYTVEAGRPDTVTPQKLRAIYAGGARRVSINPQTLSDTVLCAIGRRHTSAQFFEAFAMARAAGFDCINTDLIAGLPADTPEGFAASVDGVLALHPENVTVHTLTVKRASRLTFDEARGELELAGGMVGYARNACEAAGLHPYYLYRQTGTLASLENVGYAAVGTEGLYNTYIMDETHTILAVGAGASTKLRHPKTGRIERVYNYKHPTEYIGRFDEALRRKQRVRLFYQDSGL</sequence>
<dbReference type="SMART" id="SM00729">
    <property type="entry name" value="Elp3"/>
    <property type="match status" value="1"/>
</dbReference>
<dbReference type="CDD" id="cd01335">
    <property type="entry name" value="Radical_SAM"/>
    <property type="match status" value="1"/>
</dbReference>
<dbReference type="EMBL" id="QVME01000001">
    <property type="protein sequence ID" value="RGE69593.1"/>
    <property type="molecule type" value="Genomic_DNA"/>
</dbReference>
<dbReference type="InterPro" id="IPR034505">
    <property type="entry name" value="Coproporphyrinogen-III_oxidase"/>
</dbReference>
<dbReference type="InterPro" id="IPR007197">
    <property type="entry name" value="rSAM"/>
</dbReference>
<name>A0A174NK61_9FIRM</name>
<evidence type="ECO:0000313" key="3">
    <source>
        <dbReference type="EMBL" id="RGE69593.1"/>
    </source>
</evidence>
<dbReference type="GO" id="GO:0051539">
    <property type="term" value="F:4 iron, 4 sulfur cluster binding"/>
    <property type="evidence" value="ECO:0007669"/>
    <property type="project" value="TreeGrafter"/>
</dbReference>